<evidence type="ECO:0000313" key="2">
    <source>
        <dbReference type="EMBL" id="GAA1593216.1"/>
    </source>
</evidence>
<organism evidence="2 3">
    <name type="scientific">Kribbella sancticallisti</name>
    <dbReference type="NCBI Taxonomy" id="460087"/>
    <lineage>
        <taxon>Bacteria</taxon>
        <taxon>Bacillati</taxon>
        <taxon>Actinomycetota</taxon>
        <taxon>Actinomycetes</taxon>
        <taxon>Propionibacteriales</taxon>
        <taxon>Kribbellaceae</taxon>
        <taxon>Kribbella</taxon>
    </lineage>
</organism>
<proteinExistence type="predicted"/>
<reference evidence="2 3" key="1">
    <citation type="journal article" date="2019" name="Int. J. Syst. Evol. Microbiol.">
        <title>The Global Catalogue of Microorganisms (GCM) 10K type strain sequencing project: providing services to taxonomists for standard genome sequencing and annotation.</title>
        <authorList>
            <consortium name="The Broad Institute Genomics Platform"/>
            <consortium name="The Broad Institute Genome Sequencing Center for Infectious Disease"/>
            <person name="Wu L."/>
            <person name="Ma J."/>
        </authorList>
    </citation>
    <scope>NUCLEOTIDE SEQUENCE [LARGE SCALE GENOMIC DNA]</scope>
    <source>
        <strain evidence="2 3">JCM 14969</strain>
    </source>
</reference>
<keyword evidence="3" id="KW-1185">Reference proteome</keyword>
<name>A0ABN2E4F9_9ACTN</name>
<gene>
    <name evidence="2" type="ORF">GCM10009789_54050</name>
</gene>
<comment type="caution">
    <text evidence="2">The sequence shown here is derived from an EMBL/GenBank/DDBJ whole genome shotgun (WGS) entry which is preliminary data.</text>
</comment>
<evidence type="ECO:0000313" key="3">
    <source>
        <dbReference type="Proteomes" id="UP001500393"/>
    </source>
</evidence>
<evidence type="ECO:0000256" key="1">
    <source>
        <dbReference type="SAM" id="MobiDB-lite"/>
    </source>
</evidence>
<dbReference type="EMBL" id="BAAAOS010000038">
    <property type="protein sequence ID" value="GAA1593216.1"/>
    <property type="molecule type" value="Genomic_DNA"/>
</dbReference>
<accession>A0ABN2E4F9</accession>
<evidence type="ECO:0008006" key="4">
    <source>
        <dbReference type="Google" id="ProtNLM"/>
    </source>
</evidence>
<feature type="region of interest" description="Disordered" evidence="1">
    <location>
        <begin position="1"/>
        <end position="28"/>
    </location>
</feature>
<dbReference type="Proteomes" id="UP001500393">
    <property type="component" value="Unassembled WGS sequence"/>
</dbReference>
<protein>
    <recommendedName>
        <fullName evidence="4">Phage integrase, N-terminal SAM-like domain</fullName>
    </recommendedName>
</protein>
<sequence length="111" mass="12234">MTTAPIRAPHRPARALRAMSATPGQATRAEQRDLFADTLRAEPSKRGKPYSERTIGAYLDAVDSLGRWLTTTGHPDGFDTMTVAQFNSWKYVTRLPNASAYAISRRVASPI</sequence>